<reference evidence="1" key="1">
    <citation type="submission" date="2023-10" db="EMBL/GenBank/DDBJ databases">
        <title>Genome assembly of Pristionchus species.</title>
        <authorList>
            <person name="Yoshida K."/>
            <person name="Sommer R.J."/>
        </authorList>
    </citation>
    <scope>NUCLEOTIDE SEQUENCE</scope>
    <source>
        <strain evidence="1">RS5133</strain>
    </source>
</reference>
<protein>
    <submittedName>
        <fullName evidence="1">Uncharacterized protein</fullName>
    </submittedName>
</protein>
<feature type="non-terminal residue" evidence="1">
    <location>
        <position position="116"/>
    </location>
</feature>
<name>A0AAV5VWG6_9BILA</name>
<comment type="caution">
    <text evidence="1">The sequence shown here is derived from an EMBL/GenBank/DDBJ whole genome shotgun (WGS) entry which is preliminary data.</text>
</comment>
<accession>A0AAV5VWG6</accession>
<gene>
    <name evidence="1" type="ORF">PFISCL1PPCAC_15173</name>
</gene>
<organism evidence="1 2">
    <name type="scientific">Pristionchus fissidentatus</name>
    <dbReference type="NCBI Taxonomy" id="1538716"/>
    <lineage>
        <taxon>Eukaryota</taxon>
        <taxon>Metazoa</taxon>
        <taxon>Ecdysozoa</taxon>
        <taxon>Nematoda</taxon>
        <taxon>Chromadorea</taxon>
        <taxon>Rhabditida</taxon>
        <taxon>Rhabditina</taxon>
        <taxon>Diplogasteromorpha</taxon>
        <taxon>Diplogasteroidea</taxon>
        <taxon>Neodiplogasteridae</taxon>
        <taxon>Pristionchus</taxon>
    </lineage>
</organism>
<sequence>ALLECGSSSARFSLPLFTGFIVSLHNDTCFHPSLSSSPSIDLPFDDRIDCSLTQHGGDMITVIEQRRELSLLTIDDPSFLVRCPKVQNLPERIPKISLNGARISSSTGSEIEREKE</sequence>
<proteinExistence type="predicted"/>
<evidence type="ECO:0000313" key="1">
    <source>
        <dbReference type="EMBL" id="GMT23876.1"/>
    </source>
</evidence>
<evidence type="ECO:0000313" key="2">
    <source>
        <dbReference type="Proteomes" id="UP001432322"/>
    </source>
</evidence>
<dbReference type="Proteomes" id="UP001432322">
    <property type="component" value="Unassembled WGS sequence"/>
</dbReference>
<dbReference type="EMBL" id="BTSY01000004">
    <property type="protein sequence ID" value="GMT23876.1"/>
    <property type="molecule type" value="Genomic_DNA"/>
</dbReference>
<keyword evidence="2" id="KW-1185">Reference proteome</keyword>
<feature type="non-terminal residue" evidence="1">
    <location>
        <position position="1"/>
    </location>
</feature>
<dbReference type="AlphaFoldDB" id="A0AAV5VWG6"/>